<dbReference type="AlphaFoldDB" id="D1AJC3"/>
<dbReference type="KEGG" id="str:Sterm_1955"/>
<protein>
    <submittedName>
        <fullName evidence="4">Hydro-lyase, Fe-S type, tartrate/fumarate subfamily, beta subunit</fullName>
    </submittedName>
</protein>
<reference evidence="5" key="1">
    <citation type="submission" date="2009-09" db="EMBL/GenBank/DDBJ databases">
        <title>The complete chromosome of Sebaldella termitidis ATCC 33386.</title>
        <authorList>
            <consortium name="US DOE Joint Genome Institute (JGI-PGF)"/>
            <person name="Lucas S."/>
            <person name="Copeland A."/>
            <person name="Lapidus A."/>
            <person name="Glavina del Rio T."/>
            <person name="Dalin E."/>
            <person name="Tice H."/>
            <person name="Bruce D."/>
            <person name="Goodwin L."/>
            <person name="Pitluck S."/>
            <person name="Kyrpides N."/>
            <person name="Mavromatis K."/>
            <person name="Ivanova N."/>
            <person name="Mikhailova N."/>
            <person name="Sims D."/>
            <person name="Meincke L."/>
            <person name="Brettin T."/>
            <person name="Detter J.C."/>
            <person name="Han C."/>
            <person name="Larimer F."/>
            <person name="Land M."/>
            <person name="Hauser L."/>
            <person name="Markowitz V."/>
            <person name="Cheng J.F."/>
            <person name="Hugenholtz P."/>
            <person name="Woyke T."/>
            <person name="Wu D."/>
            <person name="Eisen J.A."/>
        </authorList>
    </citation>
    <scope>NUCLEOTIDE SEQUENCE [LARGE SCALE GENOMIC DNA]</scope>
    <source>
        <strain evidence="5">ATCC 33386 / NCTC 11300</strain>
    </source>
</reference>
<dbReference type="SUPFAM" id="SSF117457">
    <property type="entry name" value="FumA C-terminal domain-like"/>
    <property type="match status" value="1"/>
</dbReference>
<dbReference type="Gene3D" id="3.20.130.10">
    <property type="entry name" value="Fe-S hydro-lyase, tartrate dehydratase beta-type, catalytic domain"/>
    <property type="match status" value="1"/>
</dbReference>
<feature type="domain" description="Fe-S hydro-lyase tartrate dehydratase beta-type catalytic" evidence="3">
    <location>
        <begin position="2"/>
        <end position="173"/>
    </location>
</feature>
<reference evidence="4 5" key="2">
    <citation type="journal article" date="2010" name="Stand. Genomic Sci.">
        <title>Complete genome sequence of Sebaldella termitidis type strain (NCTC 11300).</title>
        <authorList>
            <person name="Harmon-Smith M."/>
            <person name="Celia L."/>
            <person name="Chertkov O."/>
            <person name="Lapidus A."/>
            <person name="Copeland A."/>
            <person name="Glavina Del Rio T."/>
            <person name="Nolan M."/>
            <person name="Lucas S."/>
            <person name="Tice H."/>
            <person name="Cheng J.F."/>
            <person name="Han C."/>
            <person name="Detter J.C."/>
            <person name="Bruce D."/>
            <person name="Goodwin L."/>
            <person name="Pitluck S."/>
            <person name="Pati A."/>
            <person name="Liolios K."/>
            <person name="Ivanova N."/>
            <person name="Mavromatis K."/>
            <person name="Mikhailova N."/>
            <person name="Chen A."/>
            <person name="Palaniappan K."/>
            <person name="Land M."/>
            <person name="Hauser L."/>
            <person name="Chang Y.J."/>
            <person name="Jeffries C.D."/>
            <person name="Brettin T."/>
            <person name="Goker M."/>
            <person name="Beck B."/>
            <person name="Bristow J."/>
            <person name="Eisen J.A."/>
            <person name="Markowitz V."/>
            <person name="Hugenholtz P."/>
            <person name="Kyrpides N.C."/>
            <person name="Klenk H.P."/>
            <person name="Chen F."/>
        </authorList>
    </citation>
    <scope>NUCLEOTIDE SEQUENCE [LARGE SCALE GENOMIC DNA]</scope>
    <source>
        <strain evidence="5">ATCC 33386 / NCTC 11300</strain>
    </source>
</reference>
<gene>
    <name evidence="4" type="ordered locus">Sterm_1955</name>
</gene>
<evidence type="ECO:0000256" key="1">
    <source>
        <dbReference type="ARBA" id="ARBA00008876"/>
    </source>
</evidence>
<dbReference type="GO" id="GO:0016836">
    <property type="term" value="F:hydro-lyase activity"/>
    <property type="evidence" value="ECO:0007669"/>
    <property type="project" value="InterPro"/>
</dbReference>
<name>D1AJC3_SEBTE</name>
<evidence type="ECO:0000256" key="2">
    <source>
        <dbReference type="ARBA" id="ARBA00023239"/>
    </source>
</evidence>
<dbReference type="Proteomes" id="UP000000845">
    <property type="component" value="Chromosome"/>
</dbReference>
<dbReference type="NCBIfam" id="TIGR00723">
    <property type="entry name" value="ttdB_fumA_fumB"/>
    <property type="match status" value="1"/>
</dbReference>
<keyword evidence="5" id="KW-1185">Reference proteome</keyword>
<comment type="similarity">
    <text evidence="1">Belongs to the class-I fumarase family.</text>
</comment>
<sequence length="181" mass="19649">MNIETPLKKEDIEKLKAGDIVKISGIIYTARDAAHKKMCELLEKKQELPFDPEGAVIYYVGPSPEKPGQVIGSAGPTTSGRMDAYTPLLLSAGIKGMIGKGIRSDKVRESIVKNKAVYFAATGGAAALISRSVISSRVVAYEELGTEAVRELTVKDLPVIVINDIYGNDLYTEGQKKYKEE</sequence>
<dbReference type="PANTHER" id="PTHR43351:SF2">
    <property type="entry name" value="L(+)-TARTRATE DEHYDRATASE SUBUNIT BETA-RELATED"/>
    <property type="match status" value="1"/>
</dbReference>
<organism evidence="4 5">
    <name type="scientific">Sebaldella termitidis (strain ATCC 33386 / NCTC 11300)</name>
    <dbReference type="NCBI Taxonomy" id="526218"/>
    <lineage>
        <taxon>Bacteria</taxon>
        <taxon>Fusobacteriati</taxon>
        <taxon>Fusobacteriota</taxon>
        <taxon>Fusobacteriia</taxon>
        <taxon>Fusobacteriales</taxon>
        <taxon>Leptotrichiaceae</taxon>
        <taxon>Sebaldella</taxon>
    </lineage>
</organism>
<dbReference type="EMBL" id="CP001739">
    <property type="protein sequence ID" value="ACZ08811.1"/>
    <property type="molecule type" value="Genomic_DNA"/>
</dbReference>
<evidence type="ECO:0000313" key="5">
    <source>
        <dbReference type="Proteomes" id="UP000000845"/>
    </source>
</evidence>
<dbReference type="STRING" id="526218.Sterm_1955"/>
<dbReference type="HOGENOM" id="CLU_098588_2_0_0"/>
<dbReference type="Pfam" id="PF05683">
    <property type="entry name" value="Fumerase_C"/>
    <property type="match status" value="1"/>
</dbReference>
<evidence type="ECO:0000259" key="3">
    <source>
        <dbReference type="Pfam" id="PF05683"/>
    </source>
</evidence>
<accession>D1AJC3</accession>
<dbReference type="RefSeq" id="WP_012861405.1">
    <property type="nucleotide sequence ID" value="NC_013517.1"/>
</dbReference>
<evidence type="ECO:0000313" key="4">
    <source>
        <dbReference type="EMBL" id="ACZ08811.1"/>
    </source>
</evidence>
<dbReference type="InterPro" id="IPR036660">
    <property type="entry name" value="Fe-S_hydroAse_TtdB_cat_sf"/>
</dbReference>
<keyword evidence="2" id="KW-0456">Lyase</keyword>
<dbReference type="InterPro" id="IPR004647">
    <property type="entry name" value="Fe-S_hydro-lyase_TtdB-typ_cat"/>
</dbReference>
<dbReference type="NCBIfam" id="NF005310">
    <property type="entry name" value="PRK06842.1"/>
    <property type="match status" value="1"/>
</dbReference>
<dbReference type="PANTHER" id="PTHR43351">
    <property type="entry name" value="L(+)-TARTRATE DEHYDRATASE SUBUNIT BETA"/>
    <property type="match status" value="1"/>
</dbReference>
<dbReference type="eggNOG" id="COG1838">
    <property type="taxonomic scope" value="Bacteria"/>
</dbReference>
<proteinExistence type="inferred from homology"/>